<dbReference type="Pfam" id="PF00583">
    <property type="entry name" value="Acetyltransf_1"/>
    <property type="match status" value="1"/>
</dbReference>
<sequence length="150" mass="16923">MIRKPTLQEVPALHRLIEEHAAFERSVAPLSTDALAAVMAVPGMPVRFIVADRDGQLLGYAAVTFDWSVWRARRFAHLDCLYVAQNDRRQGIGKLLFAGARRIALDEGVDRMEWQTPAWNLEADAFYRREGAVAADKIRYSLAISSQIRL</sequence>
<dbReference type="PANTHER" id="PTHR10545:SF29">
    <property type="entry name" value="GH14572P-RELATED"/>
    <property type="match status" value="1"/>
</dbReference>
<dbReference type="InterPro" id="IPR016181">
    <property type="entry name" value="Acyl_CoA_acyltransferase"/>
</dbReference>
<feature type="domain" description="N-acetyltransferase" evidence="3">
    <location>
        <begin position="1"/>
        <end position="150"/>
    </location>
</feature>
<evidence type="ECO:0000313" key="5">
    <source>
        <dbReference type="Proteomes" id="UP000194474"/>
    </source>
</evidence>
<keyword evidence="1" id="KW-0808">Transferase</keyword>
<evidence type="ECO:0000256" key="1">
    <source>
        <dbReference type="ARBA" id="ARBA00022679"/>
    </source>
</evidence>
<dbReference type="SUPFAM" id="SSF55729">
    <property type="entry name" value="Acyl-CoA N-acyltransferases (Nat)"/>
    <property type="match status" value="1"/>
</dbReference>
<dbReference type="AlphaFoldDB" id="A0A1Y6G9Q7"/>
<accession>A0A1Y6G9Q7</accession>
<keyword evidence="5" id="KW-1185">Reference proteome</keyword>
<gene>
    <name evidence="4" type="ORF">SAMN06295905_3411</name>
</gene>
<dbReference type="EMBL" id="FXWK01000002">
    <property type="protein sequence ID" value="SMQ86113.1"/>
    <property type="molecule type" value="Genomic_DNA"/>
</dbReference>
<name>A0A1Y6G9Q7_9HYPH</name>
<keyword evidence="2" id="KW-0012">Acyltransferase</keyword>
<protein>
    <submittedName>
        <fullName evidence="4">N-acetylglutamate synthase, GNAT family</fullName>
    </submittedName>
</protein>
<dbReference type="InterPro" id="IPR000182">
    <property type="entry name" value="GNAT_dom"/>
</dbReference>
<dbReference type="PROSITE" id="PS51186">
    <property type="entry name" value="GNAT"/>
    <property type="match status" value="1"/>
</dbReference>
<proteinExistence type="predicted"/>
<dbReference type="GO" id="GO:0008080">
    <property type="term" value="F:N-acetyltransferase activity"/>
    <property type="evidence" value="ECO:0007669"/>
    <property type="project" value="UniProtKB-ARBA"/>
</dbReference>
<dbReference type="InterPro" id="IPR051016">
    <property type="entry name" value="Diverse_Substrate_AcTransf"/>
</dbReference>
<dbReference type="Gene3D" id="3.40.630.30">
    <property type="match status" value="1"/>
</dbReference>
<organism evidence="4 5">
    <name type="scientific">Devosia lucknowensis</name>
    <dbReference type="NCBI Taxonomy" id="1096929"/>
    <lineage>
        <taxon>Bacteria</taxon>
        <taxon>Pseudomonadati</taxon>
        <taxon>Pseudomonadota</taxon>
        <taxon>Alphaproteobacteria</taxon>
        <taxon>Hyphomicrobiales</taxon>
        <taxon>Devosiaceae</taxon>
        <taxon>Devosia</taxon>
    </lineage>
</organism>
<evidence type="ECO:0000256" key="2">
    <source>
        <dbReference type="ARBA" id="ARBA00023315"/>
    </source>
</evidence>
<dbReference type="CDD" id="cd04301">
    <property type="entry name" value="NAT_SF"/>
    <property type="match status" value="1"/>
</dbReference>
<evidence type="ECO:0000313" key="4">
    <source>
        <dbReference type="EMBL" id="SMQ86113.1"/>
    </source>
</evidence>
<dbReference type="Proteomes" id="UP000194474">
    <property type="component" value="Unassembled WGS sequence"/>
</dbReference>
<dbReference type="PANTHER" id="PTHR10545">
    <property type="entry name" value="DIAMINE N-ACETYLTRANSFERASE"/>
    <property type="match status" value="1"/>
</dbReference>
<reference evidence="5" key="1">
    <citation type="submission" date="2017-04" db="EMBL/GenBank/DDBJ databases">
        <authorList>
            <person name="Varghese N."/>
            <person name="Submissions S."/>
        </authorList>
    </citation>
    <scope>NUCLEOTIDE SEQUENCE [LARGE SCALE GENOMIC DNA]</scope>
</reference>
<evidence type="ECO:0000259" key="3">
    <source>
        <dbReference type="PROSITE" id="PS51186"/>
    </source>
</evidence>